<protein>
    <recommendedName>
        <fullName evidence="5">Oxygen sensor histidine kinase NreB</fullName>
        <ecNumber evidence="4">2.7.13.3</ecNumber>
    </recommendedName>
    <alternativeName>
        <fullName evidence="15">Nitrogen regulation protein B</fullName>
    </alternativeName>
</protein>
<keyword evidence="7" id="KW-0963">Cytoplasm</keyword>
<dbReference type="Gene3D" id="1.20.5.1930">
    <property type="match status" value="1"/>
</dbReference>
<keyword evidence="12" id="KW-0902">Two-component regulatory system</keyword>
<dbReference type="PANTHER" id="PTHR24421">
    <property type="entry name" value="NITRATE/NITRITE SENSOR PROTEIN NARX-RELATED"/>
    <property type="match status" value="1"/>
</dbReference>
<dbReference type="Pfam" id="PF07730">
    <property type="entry name" value="HisKA_3"/>
    <property type="match status" value="1"/>
</dbReference>
<dbReference type="PROSITE" id="PS50109">
    <property type="entry name" value="HIS_KIN"/>
    <property type="match status" value="1"/>
</dbReference>
<feature type="transmembrane region" description="Helical" evidence="16">
    <location>
        <begin position="28"/>
        <end position="48"/>
    </location>
</feature>
<keyword evidence="6" id="KW-0004">4Fe-4S</keyword>
<proteinExistence type="predicted"/>
<evidence type="ECO:0000256" key="14">
    <source>
        <dbReference type="ARBA" id="ARBA00024827"/>
    </source>
</evidence>
<evidence type="ECO:0000256" key="5">
    <source>
        <dbReference type="ARBA" id="ARBA00017322"/>
    </source>
</evidence>
<dbReference type="InterPro" id="IPR011712">
    <property type="entry name" value="Sig_transdc_His_kin_sub3_dim/P"/>
</dbReference>
<evidence type="ECO:0000256" key="6">
    <source>
        <dbReference type="ARBA" id="ARBA00022485"/>
    </source>
</evidence>
<dbReference type="InterPro" id="IPR050482">
    <property type="entry name" value="Sensor_HK_TwoCompSys"/>
</dbReference>
<evidence type="ECO:0000313" key="18">
    <source>
        <dbReference type="EMBL" id="MBA0089372.1"/>
    </source>
</evidence>
<evidence type="ECO:0000256" key="16">
    <source>
        <dbReference type="SAM" id="Phobius"/>
    </source>
</evidence>
<dbReference type="PANTHER" id="PTHR24421:SF58">
    <property type="entry name" value="SIGNAL TRANSDUCTION HISTIDINE-PROTEIN KINASE_PHOSPHATASE UHPB"/>
    <property type="match status" value="1"/>
</dbReference>
<evidence type="ECO:0000313" key="19">
    <source>
        <dbReference type="Proteomes" id="UP000567293"/>
    </source>
</evidence>
<keyword evidence="16" id="KW-0812">Transmembrane</keyword>
<dbReference type="InterPro" id="IPR003594">
    <property type="entry name" value="HATPase_dom"/>
</dbReference>
<evidence type="ECO:0000256" key="1">
    <source>
        <dbReference type="ARBA" id="ARBA00000085"/>
    </source>
</evidence>
<evidence type="ECO:0000259" key="17">
    <source>
        <dbReference type="PROSITE" id="PS50109"/>
    </source>
</evidence>
<keyword evidence="9" id="KW-0479">Metal-binding</keyword>
<dbReference type="GO" id="GO:0000155">
    <property type="term" value="F:phosphorelay sensor kinase activity"/>
    <property type="evidence" value="ECO:0007669"/>
    <property type="project" value="InterPro"/>
</dbReference>
<evidence type="ECO:0000256" key="11">
    <source>
        <dbReference type="ARBA" id="ARBA00023004"/>
    </source>
</evidence>
<dbReference type="InterPro" id="IPR036890">
    <property type="entry name" value="HATPase_C_sf"/>
</dbReference>
<keyword evidence="13" id="KW-0411">Iron-sulfur</keyword>
<dbReference type="Gene3D" id="3.30.565.10">
    <property type="entry name" value="Histidine kinase-like ATPase, C-terminal domain"/>
    <property type="match status" value="1"/>
</dbReference>
<evidence type="ECO:0000256" key="13">
    <source>
        <dbReference type="ARBA" id="ARBA00023014"/>
    </source>
</evidence>
<evidence type="ECO:0000256" key="8">
    <source>
        <dbReference type="ARBA" id="ARBA00022679"/>
    </source>
</evidence>
<dbReference type="GO" id="GO:0051539">
    <property type="term" value="F:4 iron, 4 sulfur cluster binding"/>
    <property type="evidence" value="ECO:0007669"/>
    <property type="project" value="UniProtKB-KW"/>
</dbReference>
<keyword evidence="16" id="KW-0472">Membrane</keyword>
<evidence type="ECO:0000256" key="10">
    <source>
        <dbReference type="ARBA" id="ARBA00022777"/>
    </source>
</evidence>
<reference evidence="18" key="1">
    <citation type="submission" date="2020-06" db="EMBL/GenBank/DDBJ databases">
        <title>Legume-microbial interactions unlock mineral nutrients during tropical forest succession.</title>
        <authorList>
            <person name="Epihov D.Z."/>
        </authorList>
    </citation>
    <scope>NUCLEOTIDE SEQUENCE [LARGE SCALE GENOMIC DNA]</scope>
    <source>
        <strain evidence="18">Pan2503</strain>
    </source>
</reference>
<comment type="catalytic activity">
    <reaction evidence="1">
        <text>ATP + protein L-histidine = ADP + protein N-phospho-L-histidine.</text>
        <dbReference type="EC" id="2.7.13.3"/>
    </reaction>
</comment>
<comment type="cofactor">
    <cofactor evidence="2">
        <name>[4Fe-4S] cluster</name>
        <dbReference type="ChEBI" id="CHEBI:49883"/>
    </cofactor>
</comment>
<evidence type="ECO:0000256" key="15">
    <source>
        <dbReference type="ARBA" id="ARBA00030800"/>
    </source>
</evidence>
<dbReference type="CDD" id="cd16917">
    <property type="entry name" value="HATPase_UhpB-NarQ-NarX-like"/>
    <property type="match status" value="1"/>
</dbReference>
<evidence type="ECO:0000256" key="12">
    <source>
        <dbReference type="ARBA" id="ARBA00023012"/>
    </source>
</evidence>
<dbReference type="InterPro" id="IPR005467">
    <property type="entry name" value="His_kinase_dom"/>
</dbReference>
<evidence type="ECO:0000256" key="4">
    <source>
        <dbReference type="ARBA" id="ARBA00012438"/>
    </source>
</evidence>
<dbReference type="SMART" id="SM00387">
    <property type="entry name" value="HATPase_c"/>
    <property type="match status" value="1"/>
</dbReference>
<keyword evidence="8" id="KW-0808">Transferase</keyword>
<accession>A0A7V8T140</accession>
<evidence type="ECO:0000256" key="3">
    <source>
        <dbReference type="ARBA" id="ARBA00004496"/>
    </source>
</evidence>
<sequence length="284" mass="31312">MWNGERLQNADRTLLAQFASVQNGLTRALVLAFGSGLLLASAGTAYILRLERQTRARYFELARSRHDLQELSAQLVDAQESERRTISRELHDEIGQSLGALLVDIGRLSAHSTSLEPAIRTQLEHMKSIAERCFQAVRNIALLLRPSMLDDLGLEAALEWLGREVSRNSQMEVTVETEDVPQDLPDAYKVCIYRLTQGALHNAARHSSARNATVRVKHSKQGIRLWVADDGRGFDPARTRGIGLLGMEERVKRLGGIFSIESQPGRGATITAELPPPLGSGASE</sequence>
<keyword evidence="16" id="KW-1133">Transmembrane helix</keyword>
<dbReference type="AlphaFoldDB" id="A0A7V8T140"/>
<evidence type="ECO:0000256" key="9">
    <source>
        <dbReference type="ARBA" id="ARBA00022723"/>
    </source>
</evidence>
<gene>
    <name evidence="18" type="ORF">HRJ53_30650</name>
</gene>
<comment type="caution">
    <text evidence="18">The sequence shown here is derived from an EMBL/GenBank/DDBJ whole genome shotgun (WGS) entry which is preliminary data.</text>
</comment>
<dbReference type="Pfam" id="PF02518">
    <property type="entry name" value="HATPase_c"/>
    <property type="match status" value="1"/>
</dbReference>
<comment type="function">
    <text evidence="14">Member of the two-component regulatory system NreB/NreC involved in the control of dissimilatory nitrate/nitrite reduction in response to oxygen. NreB functions as a direct oxygen sensor histidine kinase which is autophosphorylated, in the absence of oxygen, probably at the conserved histidine residue, and transfers its phosphate group probably to a conserved aspartate residue of NreC. NreB/NreC activates the expression of the nitrate (narGHJI) and nitrite (nir) reductase operons, as well as the putative nitrate transporter gene narT.</text>
</comment>
<keyword evidence="11" id="KW-0408">Iron</keyword>
<evidence type="ECO:0000256" key="7">
    <source>
        <dbReference type="ARBA" id="ARBA00022490"/>
    </source>
</evidence>
<dbReference type="EMBL" id="JACDQQ010002959">
    <property type="protein sequence ID" value="MBA0089372.1"/>
    <property type="molecule type" value="Genomic_DNA"/>
</dbReference>
<feature type="domain" description="Histidine kinase" evidence="17">
    <location>
        <begin position="89"/>
        <end position="278"/>
    </location>
</feature>
<dbReference type="GO" id="GO:0005737">
    <property type="term" value="C:cytoplasm"/>
    <property type="evidence" value="ECO:0007669"/>
    <property type="project" value="UniProtKB-SubCell"/>
</dbReference>
<evidence type="ECO:0000256" key="2">
    <source>
        <dbReference type="ARBA" id="ARBA00001966"/>
    </source>
</evidence>
<keyword evidence="19" id="KW-1185">Reference proteome</keyword>
<keyword evidence="10 18" id="KW-0418">Kinase</keyword>
<dbReference type="PRINTS" id="PR00344">
    <property type="entry name" value="BCTRLSENSOR"/>
</dbReference>
<comment type="subcellular location">
    <subcellularLocation>
        <location evidence="3">Cytoplasm</location>
    </subcellularLocation>
</comment>
<organism evidence="18 19">
    <name type="scientific">Candidatus Acidiferrum panamense</name>
    <dbReference type="NCBI Taxonomy" id="2741543"/>
    <lineage>
        <taxon>Bacteria</taxon>
        <taxon>Pseudomonadati</taxon>
        <taxon>Acidobacteriota</taxon>
        <taxon>Terriglobia</taxon>
        <taxon>Candidatus Acidiferrales</taxon>
        <taxon>Candidatus Acidiferrum</taxon>
    </lineage>
</organism>
<dbReference type="SUPFAM" id="SSF55874">
    <property type="entry name" value="ATPase domain of HSP90 chaperone/DNA topoisomerase II/histidine kinase"/>
    <property type="match status" value="1"/>
</dbReference>
<dbReference type="InterPro" id="IPR004358">
    <property type="entry name" value="Sig_transdc_His_kin-like_C"/>
</dbReference>
<name>A0A7V8T140_9BACT</name>
<dbReference type="EC" id="2.7.13.3" evidence="4"/>
<dbReference type="GO" id="GO:0046983">
    <property type="term" value="F:protein dimerization activity"/>
    <property type="evidence" value="ECO:0007669"/>
    <property type="project" value="InterPro"/>
</dbReference>
<dbReference type="GO" id="GO:0016020">
    <property type="term" value="C:membrane"/>
    <property type="evidence" value="ECO:0007669"/>
    <property type="project" value="InterPro"/>
</dbReference>
<dbReference type="GO" id="GO:0046872">
    <property type="term" value="F:metal ion binding"/>
    <property type="evidence" value="ECO:0007669"/>
    <property type="project" value="UniProtKB-KW"/>
</dbReference>
<dbReference type="Proteomes" id="UP000567293">
    <property type="component" value="Unassembled WGS sequence"/>
</dbReference>